<evidence type="ECO:0000313" key="8">
    <source>
        <dbReference type="Proteomes" id="UP001142291"/>
    </source>
</evidence>
<keyword evidence="5" id="KW-0812">Transmembrane</keyword>
<reference evidence="7" key="2">
    <citation type="submission" date="2023-01" db="EMBL/GenBank/DDBJ databases">
        <authorList>
            <person name="Sun Q."/>
            <person name="Evtushenko L."/>
        </authorList>
    </citation>
    <scope>NUCLEOTIDE SEQUENCE</scope>
    <source>
        <strain evidence="7">VKM Ac-1940</strain>
    </source>
</reference>
<dbReference type="InterPro" id="IPR036890">
    <property type="entry name" value="HATPase_C_sf"/>
</dbReference>
<dbReference type="EMBL" id="BSER01000004">
    <property type="protein sequence ID" value="GLJ94720.1"/>
    <property type="molecule type" value="Genomic_DNA"/>
</dbReference>
<dbReference type="GO" id="GO:0000155">
    <property type="term" value="F:phosphorelay sensor kinase activity"/>
    <property type="evidence" value="ECO:0007669"/>
    <property type="project" value="InterPro"/>
</dbReference>
<feature type="transmembrane region" description="Helical" evidence="5">
    <location>
        <begin position="49"/>
        <end position="69"/>
    </location>
</feature>
<feature type="domain" description="Signal transduction histidine kinase subgroup 3 dimerisation and phosphoacceptor" evidence="6">
    <location>
        <begin position="190"/>
        <end position="253"/>
    </location>
</feature>
<dbReference type="AlphaFoldDB" id="A0A9W6HLA5"/>
<dbReference type="GO" id="GO:0046983">
    <property type="term" value="F:protein dimerization activity"/>
    <property type="evidence" value="ECO:0007669"/>
    <property type="project" value="InterPro"/>
</dbReference>
<feature type="transmembrane region" description="Helical" evidence="5">
    <location>
        <begin position="148"/>
        <end position="166"/>
    </location>
</feature>
<feature type="transmembrane region" description="Helical" evidence="5">
    <location>
        <begin position="23"/>
        <end position="43"/>
    </location>
</feature>
<gene>
    <name evidence="7" type="primary">desK</name>
    <name evidence="7" type="ORF">GCM10017591_07820</name>
</gene>
<dbReference type="Gene3D" id="3.30.565.10">
    <property type="entry name" value="Histidine kinase-like ATPase, C-terminal domain"/>
    <property type="match status" value="1"/>
</dbReference>
<evidence type="ECO:0000256" key="1">
    <source>
        <dbReference type="ARBA" id="ARBA00022679"/>
    </source>
</evidence>
<feature type="transmembrane region" description="Helical" evidence="5">
    <location>
        <begin position="81"/>
        <end position="99"/>
    </location>
</feature>
<dbReference type="PANTHER" id="PTHR24421:SF63">
    <property type="entry name" value="SENSOR HISTIDINE KINASE DESK"/>
    <property type="match status" value="1"/>
</dbReference>
<dbReference type="SUPFAM" id="SSF55874">
    <property type="entry name" value="ATPase domain of HSP90 chaperone/DNA topoisomerase II/histidine kinase"/>
    <property type="match status" value="1"/>
</dbReference>
<dbReference type="InterPro" id="IPR050482">
    <property type="entry name" value="Sensor_HK_TwoCompSys"/>
</dbReference>
<dbReference type="Pfam" id="PF07730">
    <property type="entry name" value="HisKA_3"/>
    <property type="match status" value="1"/>
</dbReference>
<name>A0A9W6HLA5_9MICO</name>
<dbReference type="PANTHER" id="PTHR24421">
    <property type="entry name" value="NITRATE/NITRITE SENSOR PROTEIN NARX-RELATED"/>
    <property type="match status" value="1"/>
</dbReference>
<evidence type="ECO:0000256" key="2">
    <source>
        <dbReference type="ARBA" id="ARBA00022777"/>
    </source>
</evidence>
<evidence type="ECO:0000256" key="5">
    <source>
        <dbReference type="SAM" id="Phobius"/>
    </source>
</evidence>
<evidence type="ECO:0000259" key="6">
    <source>
        <dbReference type="Pfam" id="PF07730"/>
    </source>
</evidence>
<evidence type="ECO:0000256" key="3">
    <source>
        <dbReference type="ARBA" id="ARBA00023012"/>
    </source>
</evidence>
<dbReference type="Gene3D" id="1.20.5.1930">
    <property type="match status" value="1"/>
</dbReference>
<keyword evidence="5" id="KW-0472">Membrane</keyword>
<dbReference type="GO" id="GO:0016020">
    <property type="term" value="C:membrane"/>
    <property type="evidence" value="ECO:0007669"/>
    <property type="project" value="InterPro"/>
</dbReference>
<comment type="caution">
    <text evidence="7">The sequence shown here is derived from an EMBL/GenBank/DDBJ whole genome shotgun (WGS) entry which is preliminary data.</text>
</comment>
<keyword evidence="8" id="KW-1185">Reference proteome</keyword>
<dbReference type="InterPro" id="IPR011712">
    <property type="entry name" value="Sig_transdc_His_kin_sub3_dim/P"/>
</dbReference>
<evidence type="ECO:0000313" key="7">
    <source>
        <dbReference type="EMBL" id="GLJ94720.1"/>
    </source>
</evidence>
<accession>A0A9W6HLA5</accession>
<proteinExistence type="predicted"/>
<keyword evidence="1" id="KW-0808">Transferase</keyword>
<dbReference type="Proteomes" id="UP001142291">
    <property type="component" value="Unassembled WGS sequence"/>
</dbReference>
<evidence type="ECO:0000256" key="4">
    <source>
        <dbReference type="SAM" id="MobiDB-lite"/>
    </source>
</evidence>
<protein>
    <submittedName>
        <fullName evidence="7">Histidine kinase</fullName>
    </submittedName>
</protein>
<dbReference type="CDD" id="cd16917">
    <property type="entry name" value="HATPase_UhpB-NarQ-NarX-like"/>
    <property type="match status" value="1"/>
</dbReference>
<feature type="transmembrane region" description="Helical" evidence="5">
    <location>
        <begin position="105"/>
        <end position="136"/>
    </location>
</feature>
<keyword evidence="5" id="KW-1133">Transmembrane helix</keyword>
<organism evidence="7 8">
    <name type="scientific">Microbacterium dextranolyticum</name>
    <dbReference type="NCBI Taxonomy" id="36806"/>
    <lineage>
        <taxon>Bacteria</taxon>
        <taxon>Bacillati</taxon>
        <taxon>Actinomycetota</taxon>
        <taxon>Actinomycetes</taxon>
        <taxon>Micrococcales</taxon>
        <taxon>Microbacteriaceae</taxon>
        <taxon>Microbacterium</taxon>
    </lineage>
</organism>
<reference evidence="7" key="1">
    <citation type="journal article" date="2014" name="Int. J. Syst. Evol. Microbiol.">
        <title>Complete genome sequence of Corynebacterium casei LMG S-19264T (=DSM 44701T), isolated from a smear-ripened cheese.</title>
        <authorList>
            <consortium name="US DOE Joint Genome Institute (JGI-PGF)"/>
            <person name="Walter F."/>
            <person name="Albersmeier A."/>
            <person name="Kalinowski J."/>
            <person name="Ruckert C."/>
        </authorList>
    </citation>
    <scope>NUCLEOTIDE SEQUENCE</scope>
    <source>
        <strain evidence="7">VKM Ac-1940</strain>
    </source>
</reference>
<keyword evidence="3" id="KW-0902">Two-component regulatory system</keyword>
<sequence length="370" mass="39220">MIQPGPGGAPRTVREVLTARGAVRWYSGAAVSLVWLLTAVPTLTTQHGAFAAIPIILLVVFAIGFLIGAPLSWSAQRSRRLIPAAALFALSFTLFPWLGWEVRGFWTYVGVLVGMAMMSVRLTWLLLFALAAAALFSGAALVGWQDEILWVPAILISISAMMAAFARNIAAINELRATQHQMAVLAVERERSRVARDLHDILGHSLTVITVKTELAGRLIDVDPERARTEIGEVEALARGALVDVRATVAGFRGVSVTGELAGARAALTAAGIEADLPGSVEAVPAESRELAGWVVREGVTNVLRHAQAARCRIRIDERRVTIDDDGIGPSSPTDGGSGLAGLRGRVEAAGGRMSVGRSDLGGFSLRVTL</sequence>
<feature type="region of interest" description="Disordered" evidence="4">
    <location>
        <begin position="324"/>
        <end position="343"/>
    </location>
</feature>
<keyword evidence="2 7" id="KW-0418">Kinase</keyword>